<comment type="caution">
    <text evidence="2">The sequence shown here is derived from an EMBL/GenBank/DDBJ whole genome shotgun (WGS) entry which is preliminary data.</text>
</comment>
<feature type="transmembrane region" description="Helical" evidence="1">
    <location>
        <begin position="29"/>
        <end position="51"/>
    </location>
</feature>
<protein>
    <submittedName>
        <fullName evidence="2">Uncharacterized protein</fullName>
    </submittedName>
</protein>
<proteinExistence type="predicted"/>
<keyword evidence="1" id="KW-0812">Transmembrane</keyword>
<name>A0A062VAY7_9EURY</name>
<gene>
    <name evidence="2" type="ORF">ANME2D_00892</name>
</gene>
<evidence type="ECO:0000256" key="1">
    <source>
        <dbReference type="SAM" id="Phobius"/>
    </source>
</evidence>
<keyword evidence="1" id="KW-0472">Membrane</keyword>
<reference evidence="2 3" key="1">
    <citation type="journal article" date="2013" name="Nature">
        <title>Anaerobic oxidation of methane coupled to nitrate reduction in a novel archaeal lineage.</title>
        <authorList>
            <person name="Haroon M.F."/>
            <person name="Hu S."/>
            <person name="Shi Y."/>
            <person name="Imelfort M."/>
            <person name="Keller J."/>
            <person name="Hugenholtz P."/>
            <person name="Yuan Z."/>
            <person name="Tyson G.W."/>
        </authorList>
    </citation>
    <scope>NUCLEOTIDE SEQUENCE [LARGE SCALE GENOMIC DNA]</scope>
    <source>
        <strain evidence="2 3">ANME-2d</strain>
    </source>
</reference>
<dbReference type="OrthoDB" id="320816at2157"/>
<evidence type="ECO:0000313" key="3">
    <source>
        <dbReference type="Proteomes" id="UP000027153"/>
    </source>
</evidence>
<keyword evidence="3" id="KW-1185">Reference proteome</keyword>
<dbReference type="EMBL" id="JMIY01000002">
    <property type="protein sequence ID" value="KCZ72465.1"/>
    <property type="molecule type" value="Genomic_DNA"/>
</dbReference>
<sequence length="116" mass="13228">MSFLLDPPALFITGIAFYYVGNKWGLVKLVRIAISLFIVLSFVFFSLLLYYDALPCFLPVICNNLSGSEFMFHSNITGIYKKDVPLVAVILLFSLYPLWYYLGYASARKFSKRGSK</sequence>
<organism evidence="2 3">
    <name type="scientific">Candidatus Methanoperedens nitratireducens</name>
    <dbReference type="NCBI Taxonomy" id="1392998"/>
    <lineage>
        <taxon>Archaea</taxon>
        <taxon>Methanobacteriati</taxon>
        <taxon>Methanobacteriota</taxon>
        <taxon>Stenosarchaea group</taxon>
        <taxon>Methanomicrobia</taxon>
        <taxon>Methanosarcinales</taxon>
        <taxon>ANME-2 cluster</taxon>
        <taxon>Candidatus Methanoperedentaceae</taxon>
        <taxon>Candidatus Methanoperedens</taxon>
    </lineage>
</organism>
<dbReference type="RefSeq" id="WP_048089377.1">
    <property type="nucleotide sequence ID" value="NZ_JMIY01000002.1"/>
</dbReference>
<evidence type="ECO:0000313" key="2">
    <source>
        <dbReference type="EMBL" id="KCZ72465.1"/>
    </source>
</evidence>
<feature type="transmembrane region" description="Helical" evidence="1">
    <location>
        <begin position="84"/>
        <end position="103"/>
    </location>
</feature>
<dbReference type="AlphaFoldDB" id="A0A062VAY7"/>
<accession>A0A062VAY7</accession>
<keyword evidence="1" id="KW-1133">Transmembrane helix</keyword>
<dbReference type="Proteomes" id="UP000027153">
    <property type="component" value="Unassembled WGS sequence"/>
</dbReference>